<dbReference type="Proteomes" id="UP000604046">
    <property type="component" value="Unassembled WGS sequence"/>
</dbReference>
<feature type="chain" id="PRO_5033040448" evidence="2">
    <location>
        <begin position="21"/>
        <end position="431"/>
    </location>
</feature>
<reference evidence="3" key="1">
    <citation type="submission" date="2021-02" db="EMBL/GenBank/DDBJ databases">
        <authorList>
            <person name="Dougan E. K."/>
            <person name="Rhodes N."/>
            <person name="Thang M."/>
            <person name="Chan C."/>
        </authorList>
    </citation>
    <scope>NUCLEOTIDE SEQUENCE</scope>
</reference>
<dbReference type="AlphaFoldDB" id="A0A812RDC7"/>
<feature type="signal peptide" evidence="2">
    <location>
        <begin position="1"/>
        <end position="20"/>
    </location>
</feature>
<feature type="region of interest" description="Disordered" evidence="1">
    <location>
        <begin position="380"/>
        <end position="431"/>
    </location>
</feature>
<evidence type="ECO:0000256" key="2">
    <source>
        <dbReference type="SAM" id="SignalP"/>
    </source>
</evidence>
<gene>
    <name evidence="3" type="ORF">SNAT2548_LOCUS23545</name>
</gene>
<keyword evidence="2" id="KW-0732">Signal</keyword>
<feature type="compositionally biased region" description="Basic and acidic residues" evidence="1">
    <location>
        <begin position="382"/>
        <end position="399"/>
    </location>
</feature>
<proteinExistence type="predicted"/>
<evidence type="ECO:0000313" key="3">
    <source>
        <dbReference type="EMBL" id="CAE7433646.1"/>
    </source>
</evidence>
<evidence type="ECO:0000256" key="1">
    <source>
        <dbReference type="SAM" id="MobiDB-lite"/>
    </source>
</evidence>
<protein>
    <submittedName>
        <fullName evidence="3">Uncharacterized protein</fullName>
    </submittedName>
</protein>
<keyword evidence="4" id="KW-1185">Reference proteome</keyword>
<dbReference type="EMBL" id="CAJNDS010002326">
    <property type="protein sequence ID" value="CAE7433646.1"/>
    <property type="molecule type" value="Genomic_DNA"/>
</dbReference>
<sequence>MPSAFLWFFQLFFFALLASSAGLVHHGQGTGLAQAPEACPLSSANSTAHLRGRNASGPQYCPEGGIKAARTPLQIFAAKTSFAEVGYTRKRSHGVTLLVRGLLYEQVVEGCILPNVWGQTAAVHHSLGLDGITEAKGYLTAFTTEKTATFRHSAAGQRQAAVVAKAEQGQGEGNEIESLQRRDASQGSVKCTTGTHDDGVATATDCTDDDLHEYIVNGSCSTVGRQTGASAVALGDVQESAVEAKALHKAVSAQQKARQELARVRAARANYLAGWSAYLGQIQELLQKQAEDHEQVLQGLDDGELQWTASLSTASITLQSKVGATVGAEALEGLDAEVLAEAQAEATEAKVDDQIALEQALKKQRTLQKESTQGLLAAVEQARAKAETDAAAADKERDRTPRRKLRPQPAPHEPINVSDGEDPTKQPPGKA</sequence>
<comment type="caution">
    <text evidence="3">The sequence shown here is derived from an EMBL/GenBank/DDBJ whole genome shotgun (WGS) entry which is preliminary data.</text>
</comment>
<organism evidence="3 4">
    <name type="scientific">Symbiodinium natans</name>
    <dbReference type="NCBI Taxonomy" id="878477"/>
    <lineage>
        <taxon>Eukaryota</taxon>
        <taxon>Sar</taxon>
        <taxon>Alveolata</taxon>
        <taxon>Dinophyceae</taxon>
        <taxon>Suessiales</taxon>
        <taxon>Symbiodiniaceae</taxon>
        <taxon>Symbiodinium</taxon>
    </lineage>
</organism>
<evidence type="ECO:0000313" key="4">
    <source>
        <dbReference type="Proteomes" id="UP000604046"/>
    </source>
</evidence>
<accession>A0A812RDC7</accession>
<name>A0A812RDC7_9DINO</name>